<evidence type="ECO:0000256" key="5">
    <source>
        <dbReference type="ARBA" id="ARBA00022692"/>
    </source>
</evidence>
<dbReference type="Gene3D" id="3.30.40.10">
    <property type="entry name" value="Zinc/RING finger domain, C3HC4 (zinc finger)"/>
    <property type="match status" value="1"/>
</dbReference>
<gene>
    <name evidence="16" type="ORF">TGFOU_254700</name>
</gene>
<feature type="compositionally biased region" description="Basic and acidic residues" evidence="14">
    <location>
        <begin position="10"/>
        <end position="31"/>
    </location>
</feature>
<keyword evidence="8" id="KW-0833">Ubl conjugation pathway</keyword>
<feature type="coiled-coil region" evidence="13">
    <location>
        <begin position="321"/>
        <end position="355"/>
    </location>
</feature>
<dbReference type="Proteomes" id="UP000028838">
    <property type="component" value="Unassembled WGS sequence"/>
</dbReference>
<keyword evidence="9" id="KW-0862">Zinc</keyword>
<evidence type="ECO:0000259" key="15">
    <source>
        <dbReference type="PROSITE" id="PS50089"/>
    </source>
</evidence>
<dbReference type="PANTHER" id="PTHR45977:SF4">
    <property type="entry name" value="RING-TYPE DOMAIN-CONTAINING PROTEIN"/>
    <property type="match status" value="1"/>
</dbReference>
<comment type="catalytic activity">
    <reaction evidence="1">
        <text>S-ubiquitinyl-[E2 ubiquitin-conjugating enzyme]-L-cysteine + [acceptor protein]-L-lysine = [E2 ubiquitin-conjugating enzyme]-L-cysteine + N(6)-ubiquitinyl-[acceptor protein]-L-lysine.</text>
        <dbReference type="EC" id="2.3.2.27"/>
    </reaction>
</comment>
<dbReference type="PROSITE" id="PS50089">
    <property type="entry name" value="ZF_RING_2"/>
    <property type="match status" value="1"/>
</dbReference>
<feature type="region of interest" description="Disordered" evidence="14">
    <location>
        <begin position="382"/>
        <end position="424"/>
    </location>
</feature>
<keyword evidence="7 12" id="KW-0863">Zinc-finger</keyword>
<name>A0A086L8T7_TOXGO</name>
<evidence type="ECO:0000256" key="11">
    <source>
        <dbReference type="ARBA" id="ARBA00023136"/>
    </source>
</evidence>
<keyword evidence="4" id="KW-0808">Transferase</keyword>
<feature type="region of interest" description="Disordered" evidence="14">
    <location>
        <begin position="193"/>
        <end position="227"/>
    </location>
</feature>
<evidence type="ECO:0000256" key="4">
    <source>
        <dbReference type="ARBA" id="ARBA00022679"/>
    </source>
</evidence>
<keyword evidence="6" id="KW-0479">Metal-binding</keyword>
<dbReference type="OrthoDB" id="10387350at2759"/>
<feature type="compositionally biased region" description="Basic and acidic residues" evidence="14">
    <location>
        <begin position="395"/>
        <end position="405"/>
    </location>
</feature>
<evidence type="ECO:0000256" key="13">
    <source>
        <dbReference type="SAM" id="Coils"/>
    </source>
</evidence>
<dbReference type="PANTHER" id="PTHR45977">
    <property type="entry name" value="TARGET OF ERK KINASE MPK-1"/>
    <property type="match status" value="1"/>
</dbReference>
<dbReference type="SUPFAM" id="SSF57850">
    <property type="entry name" value="RING/U-box"/>
    <property type="match status" value="1"/>
</dbReference>
<evidence type="ECO:0000313" key="16">
    <source>
        <dbReference type="EMBL" id="KFG53055.1"/>
    </source>
</evidence>
<comment type="caution">
    <text evidence="16">The sequence shown here is derived from an EMBL/GenBank/DDBJ whole genome shotgun (WGS) entry which is preliminary data.</text>
</comment>
<dbReference type="CDD" id="cd16473">
    <property type="entry name" value="RING-H2_RNF103"/>
    <property type="match status" value="1"/>
</dbReference>
<reference evidence="16 17" key="1">
    <citation type="submission" date="2014-07" db="EMBL/GenBank/DDBJ databases">
        <authorList>
            <person name="Sibley D."/>
            <person name="Venepally P."/>
            <person name="Karamycheva S."/>
            <person name="Hadjithomas M."/>
            <person name="Khan A."/>
            <person name="Brunk B."/>
            <person name="Roos D."/>
            <person name="Caler E."/>
            <person name="Lorenzi H."/>
        </authorList>
    </citation>
    <scope>NUCLEOTIDE SEQUENCE [LARGE SCALE GENOMIC DNA]</scope>
    <source>
        <strain evidence="16 17">FOU</strain>
    </source>
</reference>
<dbReference type="SMART" id="SM00184">
    <property type="entry name" value="RING"/>
    <property type="match status" value="1"/>
</dbReference>
<keyword evidence="10" id="KW-1133">Transmembrane helix</keyword>
<proteinExistence type="predicted"/>
<dbReference type="GO" id="GO:0008270">
    <property type="term" value="F:zinc ion binding"/>
    <property type="evidence" value="ECO:0007669"/>
    <property type="project" value="UniProtKB-KW"/>
</dbReference>
<keyword evidence="13" id="KW-0175">Coiled coil</keyword>
<evidence type="ECO:0000256" key="1">
    <source>
        <dbReference type="ARBA" id="ARBA00000900"/>
    </source>
</evidence>
<dbReference type="InterPro" id="IPR013083">
    <property type="entry name" value="Znf_RING/FYVE/PHD"/>
</dbReference>
<evidence type="ECO:0000256" key="3">
    <source>
        <dbReference type="ARBA" id="ARBA00012483"/>
    </source>
</evidence>
<evidence type="ECO:0000256" key="14">
    <source>
        <dbReference type="SAM" id="MobiDB-lite"/>
    </source>
</evidence>
<evidence type="ECO:0000256" key="6">
    <source>
        <dbReference type="ARBA" id="ARBA00022723"/>
    </source>
</evidence>
<dbReference type="GO" id="GO:0016020">
    <property type="term" value="C:membrane"/>
    <property type="evidence" value="ECO:0007669"/>
    <property type="project" value="UniProtKB-SubCell"/>
</dbReference>
<sequence length="583" mass="64025">MHMRTCQEAGDARDLSRSPADDSQTAEERIGEWPNARRRRVESRGTSNWTAVYGTSSSADSVPLCDQMSSGASRSPVVVLSGQPAALAERSPAKNRDPPDVVIVTSDEDVVEEAYCLVSDDEVVITGTSQGGTRAPRSESVAGADRVNSRPLNGQHYRTWRERFSSSLPVQSGAAGEAPTFYPLHIPGRRSDVRSLTEAPSEPVVAGAADGLPRRSTGSRPSDQADARTFLRRTPGRRQQGHAYHHGVEACQAPGLFQQLKEADRCLARARVTVQRLRQAENELFRERRELEQRHNQAVWRSVPRSSGGTNHPLQWRAAELASWEQRLACVRAQAAAARRNAAEAGVNVRRLRRRLWAEEGRRRLHGVGRRDVVSFPTSGASALTQECSRRRTRRETAHEGHSQREVQAVEAYAGSSPSEPPHESHILLGWALLEDAGFSPSVTFSEDKLSEELISRLPCVIYREQDTSCQRTQSAERNSAGRASASAETGRVGDCKEVDVNGSDSNEGGRCAICMDAYREGASLRYLPCFHTYHQACIDVWLSQNGRCPICKENVLSLMELANPVAAGVPVEHVESQGIAVE</sequence>
<dbReference type="EC" id="2.3.2.27" evidence="3"/>
<dbReference type="GO" id="GO:0061630">
    <property type="term" value="F:ubiquitin protein ligase activity"/>
    <property type="evidence" value="ECO:0007669"/>
    <property type="project" value="UniProtKB-EC"/>
</dbReference>
<dbReference type="Pfam" id="PF13639">
    <property type="entry name" value="zf-RING_2"/>
    <property type="match status" value="1"/>
</dbReference>
<dbReference type="EMBL" id="AEYH02001000">
    <property type="protein sequence ID" value="KFG53055.1"/>
    <property type="molecule type" value="Genomic_DNA"/>
</dbReference>
<keyword evidence="5" id="KW-0812">Transmembrane</keyword>
<feature type="coiled-coil region" evidence="13">
    <location>
        <begin position="267"/>
        <end position="297"/>
    </location>
</feature>
<dbReference type="GO" id="GO:0006511">
    <property type="term" value="P:ubiquitin-dependent protein catabolic process"/>
    <property type="evidence" value="ECO:0007669"/>
    <property type="project" value="TreeGrafter"/>
</dbReference>
<feature type="region of interest" description="Disordered" evidence="14">
    <location>
        <begin position="127"/>
        <end position="154"/>
    </location>
</feature>
<feature type="region of interest" description="Disordered" evidence="14">
    <location>
        <begin position="1"/>
        <end position="70"/>
    </location>
</feature>
<feature type="compositionally biased region" description="Polar residues" evidence="14">
    <location>
        <begin position="44"/>
        <end position="60"/>
    </location>
</feature>
<evidence type="ECO:0000256" key="2">
    <source>
        <dbReference type="ARBA" id="ARBA00004141"/>
    </source>
</evidence>
<protein>
    <recommendedName>
        <fullName evidence="3">RING-type E3 ubiquitin transferase</fullName>
        <ecNumber evidence="3">2.3.2.27</ecNumber>
    </recommendedName>
</protein>
<keyword evidence="11" id="KW-0472">Membrane</keyword>
<accession>A0A086L8T7</accession>
<dbReference type="VEuPathDB" id="ToxoDB:TGFOU_254700"/>
<comment type="subcellular location">
    <subcellularLocation>
        <location evidence="2">Membrane</location>
        <topology evidence="2">Multi-pass membrane protein</topology>
    </subcellularLocation>
</comment>
<evidence type="ECO:0000313" key="17">
    <source>
        <dbReference type="Proteomes" id="UP000028838"/>
    </source>
</evidence>
<feature type="domain" description="RING-type" evidence="15">
    <location>
        <begin position="512"/>
        <end position="553"/>
    </location>
</feature>
<evidence type="ECO:0000256" key="9">
    <source>
        <dbReference type="ARBA" id="ARBA00022833"/>
    </source>
</evidence>
<evidence type="ECO:0000256" key="7">
    <source>
        <dbReference type="ARBA" id="ARBA00022771"/>
    </source>
</evidence>
<dbReference type="GO" id="GO:0016567">
    <property type="term" value="P:protein ubiquitination"/>
    <property type="evidence" value="ECO:0007669"/>
    <property type="project" value="TreeGrafter"/>
</dbReference>
<organism evidence="16 17">
    <name type="scientific">Toxoplasma gondii FOU</name>
    <dbReference type="NCBI Taxonomy" id="943167"/>
    <lineage>
        <taxon>Eukaryota</taxon>
        <taxon>Sar</taxon>
        <taxon>Alveolata</taxon>
        <taxon>Apicomplexa</taxon>
        <taxon>Conoidasida</taxon>
        <taxon>Coccidia</taxon>
        <taxon>Eucoccidiorida</taxon>
        <taxon>Eimeriorina</taxon>
        <taxon>Sarcocystidae</taxon>
        <taxon>Toxoplasma</taxon>
    </lineage>
</organism>
<dbReference type="InterPro" id="IPR001841">
    <property type="entry name" value="Znf_RING"/>
</dbReference>
<dbReference type="AlphaFoldDB" id="A0A086L8T7"/>
<evidence type="ECO:0000256" key="12">
    <source>
        <dbReference type="PROSITE-ProRule" id="PRU00175"/>
    </source>
</evidence>
<evidence type="ECO:0000256" key="10">
    <source>
        <dbReference type="ARBA" id="ARBA00022989"/>
    </source>
</evidence>
<evidence type="ECO:0000256" key="8">
    <source>
        <dbReference type="ARBA" id="ARBA00022786"/>
    </source>
</evidence>